<keyword evidence="3" id="KW-0862">Zinc</keyword>
<evidence type="ECO:0000256" key="3">
    <source>
        <dbReference type="ARBA" id="ARBA00022833"/>
    </source>
</evidence>
<evidence type="ECO:0000259" key="4">
    <source>
        <dbReference type="Pfam" id="PF04500"/>
    </source>
</evidence>
<keyword evidence="1" id="KW-0479">Metal-binding</keyword>
<feature type="domain" description="FLYWCH-type" evidence="4">
    <location>
        <begin position="8"/>
        <end position="68"/>
    </location>
</feature>
<reference evidence="5" key="2">
    <citation type="journal article" date="2023" name="BMC Genomics">
        <title>Pest status, molecular evolution, and epigenetic factors derived from the genome assembly of Frankliniella fusca, a thysanopteran phytovirus vector.</title>
        <authorList>
            <person name="Catto M.A."/>
            <person name="Labadie P.E."/>
            <person name="Jacobson A.L."/>
            <person name="Kennedy G.G."/>
            <person name="Srinivasan R."/>
            <person name="Hunt B.G."/>
        </authorList>
    </citation>
    <scope>NUCLEOTIDE SEQUENCE</scope>
    <source>
        <strain evidence="5">PL_HMW_Pooled</strain>
    </source>
</reference>
<dbReference type="GO" id="GO:0008270">
    <property type="term" value="F:zinc ion binding"/>
    <property type="evidence" value="ECO:0007669"/>
    <property type="project" value="UniProtKB-KW"/>
</dbReference>
<evidence type="ECO:0000256" key="2">
    <source>
        <dbReference type="ARBA" id="ARBA00022771"/>
    </source>
</evidence>
<dbReference type="Proteomes" id="UP001219518">
    <property type="component" value="Unassembled WGS sequence"/>
</dbReference>
<protein>
    <submittedName>
        <fullName evidence="5">FLYWCH-type zinc finger-containing protein 1</fullName>
    </submittedName>
</protein>
<evidence type="ECO:0000256" key="1">
    <source>
        <dbReference type="ARBA" id="ARBA00022723"/>
    </source>
</evidence>
<name>A0AAE1GYI6_9NEOP</name>
<feature type="non-terminal residue" evidence="5">
    <location>
        <position position="148"/>
    </location>
</feature>
<dbReference type="AlphaFoldDB" id="A0AAE1GYI6"/>
<evidence type="ECO:0000313" key="6">
    <source>
        <dbReference type="Proteomes" id="UP001219518"/>
    </source>
</evidence>
<proteinExistence type="predicted"/>
<evidence type="ECO:0000313" key="5">
    <source>
        <dbReference type="EMBL" id="KAK3911414.1"/>
    </source>
</evidence>
<accession>A0AAE1GYI6</accession>
<comment type="caution">
    <text evidence="5">The sequence shown here is derived from an EMBL/GenBank/DDBJ whole genome shotgun (WGS) entry which is preliminary data.</text>
</comment>
<sequence length="148" mass="16966">MPEQAAEMITSRRGGKKLLHKGFIYYRLGSRKGNTYWSCNKKKECNATAVTCFTNGAVEILKEKDHVHAPNREEVEAERVVSRLKRIAGDHPELPPAQILRTELPKCWEGVISQLPQRENLKYQSTLAGEQFIIYDSYEEGEADEEDR</sequence>
<gene>
    <name evidence="5" type="ORF">KUF71_004416</name>
</gene>
<reference evidence="5" key="1">
    <citation type="submission" date="2021-07" db="EMBL/GenBank/DDBJ databases">
        <authorList>
            <person name="Catto M.A."/>
            <person name="Jacobson A."/>
            <person name="Kennedy G."/>
            <person name="Labadie P."/>
            <person name="Hunt B.G."/>
            <person name="Srinivasan R."/>
        </authorList>
    </citation>
    <scope>NUCLEOTIDE SEQUENCE</scope>
    <source>
        <strain evidence="5">PL_HMW_Pooled</strain>
        <tissue evidence="5">Head</tissue>
    </source>
</reference>
<dbReference type="EMBL" id="JAHWGI010000264">
    <property type="protein sequence ID" value="KAK3911414.1"/>
    <property type="molecule type" value="Genomic_DNA"/>
</dbReference>
<keyword evidence="2" id="KW-0863">Zinc-finger</keyword>
<dbReference type="Pfam" id="PF04500">
    <property type="entry name" value="FLYWCH"/>
    <property type="match status" value="1"/>
</dbReference>
<organism evidence="5 6">
    <name type="scientific">Frankliniella fusca</name>
    <dbReference type="NCBI Taxonomy" id="407009"/>
    <lineage>
        <taxon>Eukaryota</taxon>
        <taxon>Metazoa</taxon>
        <taxon>Ecdysozoa</taxon>
        <taxon>Arthropoda</taxon>
        <taxon>Hexapoda</taxon>
        <taxon>Insecta</taxon>
        <taxon>Pterygota</taxon>
        <taxon>Neoptera</taxon>
        <taxon>Paraneoptera</taxon>
        <taxon>Thysanoptera</taxon>
        <taxon>Terebrantia</taxon>
        <taxon>Thripoidea</taxon>
        <taxon>Thripidae</taxon>
        <taxon>Frankliniella</taxon>
    </lineage>
</organism>
<dbReference type="Gene3D" id="2.20.25.240">
    <property type="match status" value="1"/>
</dbReference>
<keyword evidence="6" id="KW-1185">Reference proteome</keyword>
<dbReference type="InterPro" id="IPR007588">
    <property type="entry name" value="Znf_FLYWCH"/>
</dbReference>